<dbReference type="Proteomes" id="UP000076842">
    <property type="component" value="Unassembled WGS sequence"/>
</dbReference>
<gene>
    <name evidence="17" type="ORF">CALCODRAFT_486659</name>
</gene>
<sequence length="739" mass="81964">MERPSKRPRITPQPEQPTHTDVEMTSTAEKVLNTAVDYATGANAKGRQLSNYTQVVESGCPIMSYFGVAQADTDSSLKAGPRGPTLLEDYHFREKISHFDHERIPERVVHARGAAYHGDFVLHTPIPEYTNAAVLNDTGRRTPVFLRFSTVAGSRGSADTVRDVRGFAVRFYTEEGNWDIVGNNIPVFFIQDAIKFPDVIHAVKPEPHNEIPQAQTAHDNAWDFFSLTPETAHMMLWTMSDRAIPRSYAMMNGFGVHAFVFVNAEGKRSFVKFHWKPKLGVHSLVWDEALKLAGQDPDFHRRDLYDAIEAGNYPEWEFGVQVVPEENEHDFDFDLLDATKLIPEDLVPVKYIGTLTLNRNVTEYFPETEQVAFCTQHIVPGIDFSNDPLLQGRNFSYFDTQISRLGGPNFNQIPINMPLCPVFNNQRDAMHRMPITKGANYFPNRFDAPHPVPPAKGGFVPKALPVHGVTTRARGEKFSDYLSQAQLFYNSMSDIEKTHMVSAFSFELGKVEDTGIHKRIVERLNEIDHSLAAQVAANIGQATPPNTTKNHGKRSAFLSQINGKAQTFTAQGRKVGIFVQDEFDTAPVLALQLALKAAGTLAMIVGPRKGTVKSGATSLSTQFTFETCRSTHFDAIYVAGGSGEAYAKGLSSGRLVHAVREAYMHQKPIAVSGSAVEWLQRIALPSEISPAISGQGKVEVEKGVVLLEGTVESPQFATTIIDLLAMHRVWERDVSQIAA</sequence>
<dbReference type="SMART" id="SM01060">
    <property type="entry name" value="Catalase"/>
    <property type="match status" value="1"/>
</dbReference>
<feature type="active site" evidence="11">
    <location>
        <position position="183"/>
    </location>
</feature>
<comment type="similarity">
    <text evidence="2 10 13">Belongs to the catalase family.</text>
</comment>
<organism evidence="17 18">
    <name type="scientific">Calocera cornea HHB12733</name>
    <dbReference type="NCBI Taxonomy" id="1353952"/>
    <lineage>
        <taxon>Eukaryota</taxon>
        <taxon>Fungi</taxon>
        <taxon>Dikarya</taxon>
        <taxon>Basidiomycota</taxon>
        <taxon>Agaricomycotina</taxon>
        <taxon>Dacrymycetes</taxon>
        <taxon>Dacrymycetales</taxon>
        <taxon>Dacrymycetaceae</taxon>
        <taxon>Calocera</taxon>
    </lineage>
</organism>
<feature type="domain" description="Catalase core" evidence="16">
    <location>
        <begin position="63"/>
        <end position="450"/>
    </location>
</feature>
<dbReference type="FunFam" id="2.40.180.10:FF:000003">
    <property type="entry name" value="Catalase"/>
    <property type="match status" value="1"/>
</dbReference>
<dbReference type="InterPro" id="IPR002226">
    <property type="entry name" value="Catalase_haem_BS"/>
</dbReference>
<accession>A0A165DKP1</accession>
<dbReference type="InterPro" id="IPR029062">
    <property type="entry name" value="Class_I_gatase-like"/>
</dbReference>
<evidence type="ECO:0000313" key="18">
    <source>
        <dbReference type="Proteomes" id="UP000076842"/>
    </source>
</evidence>
<evidence type="ECO:0000256" key="5">
    <source>
        <dbReference type="ARBA" id="ARBA00022617"/>
    </source>
</evidence>
<dbReference type="GO" id="GO:0006979">
    <property type="term" value="P:response to oxidative stress"/>
    <property type="evidence" value="ECO:0007669"/>
    <property type="project" value="InterPro"/>
</dbReference>
<evidence type="ECO:0000256" key="3">
    <source>
        <dbReference type="ARBA" id="ARBA00012314"/>
    </source>
</evidence>
<comment type="function">
    <text evidence="10">Occurs in almost all aerobically respiring organisms and serves to protect cells from the toxic effects of hydrogen peroxide.</text>
</comment>
<evidence type="ECO:0000313" key="17">
    <source>
        <dbReference type="EMBL" id="KZT53024.1"/>
    </source>
</evidence>
<evidence type="ECO:0000256" key="7">
    <source>
        <dbReference type="ARBA" id="ARBA00023002"/>
    </source>
</evidence>
<keyword evidence="9 10" id="KW-0376">Hydrogen peroxide</keyword>
<dbReference type="PROSITE" id="PS00438">
    <property type="entry name" value="CATALASE_2"/>
    <property type="match status" value="1"/>
</dbReference>
<evidence type="ECO:0000256" key="14">
    <source>
        <dbReference type="RuleBase" id="RU004142"/>
    </source>
</evidence>
<dbReference type="InterPro" id="IPR024712">
    <property type="entry name" value="Catalase_clade2"/>
</dbReference>
<dbReference type="GO" id="GO:0046872">
    <property type="term" value="F:metal ion binding"/>
    <property type="evidence" value="ECO:0007669"/>
    <property type="project" value="UniProtKB-KW"/>
</dbReference>
<evidence type="ECO:0000256" key="11">
    <source>
        <dbReference type="PIRSR" id="PIRSR038927-1"/>
    </source>
</evidence>
<comment type="catalytic activity">
    <reaction evidence="10 13">
        <text>2 H2O2 = O2 + 2 H2O</text>
        <dbReference type="Rhea" id="RHEA:20309"/>
        <dbReference type="ChEBI" id="CHEBI:15377"/>
        <dbReference type="ChEBI" id="CHEBI:15379"/>
        <dbReference type="ChEBI" id="CHEBI:16240"/>
        <dbReference type="EC" id="1.11.1.6"/>
    </reaction>
</comment>
<dbReference type="GO" id="GO:0042744">
    <property type="term" value="P:hydrogen peroxide catabolic process"/>
    <property type="evidence" value="ECO:0007669"/>
    <property type="project" value="UniProtKB-UniRule"/>
</dbReference>
<dbReference type="EMBL" id="KV424048">
    <property type="protein sequence ID" value="KZT53024.1"/>
    <property type="molecule type" value="Genomic_DNA"/>
</dbReference>
<keyword evidence="6 10" id="KW-0479">Metal-binding</keyword>
<dbReference type="InterPro" id="IPR011614">
    <property type="entry name" value="Catalase_core"/>
</dbReference>
<dbReference type="Gene3D" id="2.40.180.10">
    <property type="entry name" value="Catalase core domain"/>
    <property type="match status" value="1"/>
</dbReference>
<comment type="function">
    <text evidence="14">Catalyzes the degradation of hydrogen peroxide (H(2)O(2)) generated by peroxisomal oxidases to water and oxygen, thereby protecting cells from the toxic effects of hydrogen peroxide.</text>
</comment>
<dbReference type="PROSITE" id="PS00437">
    <property type="entry name" value="CATALASE_1"/>
    <property type="match status" value="1"/>
</dbReference>
<dbReference type="PIRSF" id="PIRSF038927">
    <property type="entry name" value="Catalase_clade2"/>
    <property type="match status" value="1"/>
</dbReference>
<dbReference type="CDD" id="cd03132">
    <property type="entry name" value="GATase1_catalase"/>
    <property type="match status" value="1"/>
</dbReference>
<dbReference type="InterPro" id="IPR024708">
    <property type="entry name" value="Catalase_AS"/>
</dbReference>
<keyword evidence="7 10" id="KW-0560">Oxidoreductase</keyword>
<evidence type="ECO:0000256" key="8">
    <source>
        <dbReference type="ARBA" id="ARBA00023004"/>
    </source>
</evidence>
<dbReference type="InterPro" id="IPR018028">
    <property type="entry name" value="Catalase"/>
</dbReference>
<dbReference type="PANTHER" id="PTHR42821">
    <property type="entry name" value="CATALASE"/>
    <property type="match status" value="1"/>
</dbReference>
<proteinExistence type="inferred from homology"/>
<reference evidence="17 18" key="1">
    <citation type="journal article" date="2016" name="Mol. Biol. Evol.">
        <title>Comparative Genomics of Early-Diverging Mushroom-Forming Fungi Provides Insights into the Origins of Lignocellulose Decay Capabilities.</title>
        <authorList>
            <person name="Nagy L.G."/>
            <person name="Riley R."/>
            <person name="Tritt A."/>
            <person name="Adam C."/>
            <person name="Daum C."/>
            <person name="Floudas D."/>
            <person name="Sun H."/>
            <person name="Yadav J.S."/>
            <person name="Pangilinan J."/>
            <person name="Larsson K.H."/>
            <person name="Matsuura K."/>
            <person name="Barry K."/>
            <person name="Labutti K."/>
            <person name="Kuo R."/>
            <person name="Ohm R.A."/>
            <person name="Bhattacharya S.S."/>
            <person name="Shirouzu T."/>
            <person name="Yoshinaga Y."/>
            <person name="Martin F.M."/>
            <person name="Grigoriev I.V."/>
            <person name="Hibbett D.S."/>
        </authorList>
    </citation>
    <scope>NUCLEOTIDE SEQUENCE [LARGE SCALE GENOMIC DNA]</scope>
    <source>
        <strain evidence="17 18">HHB12733</strain>
    </source>
</reference>
<keyword evidence="18" id="KW-1185">Reference proteome</keyword>
<evidence type="ECO:0000256" key="9">
    <source>
        <dbReference type="ARBA" id="ARBA00023324"/>
    </source>
</evidence>
<keyword evidence="5 10" id="KW-0349">Heme</keyword>
<dbReference type="Gene3D" id="3.40.50.880">
    <property type="match status" value="1"/>
</dbReference>
<evidence type="ECO:0000256" key="2">
    <source>
        <dbReference type="ARBA" id="ARBA00005329"/>
    </source>
</evidence>
<evidence type="ECO:0000256" key="12">
    <source>
        <dbReference type="PIRSR" id="PIRSR038927-2"/>
    </source>
</evidence>
<dbReference type="GO" id="GO:0020037">
    <property type="term" value="F:heme binding"/>
    <property type="evidence" value="ECO:0007669"/>
    <property type="project" value="UniProtKB-UniRule"/>
</dbReference>
<dbReference type="OrthoDB" id="6880011at2759"/>
<dbReference type="Gene3D" id="1.20.1370.20">
    <property type="match status" value="1"/>
</dbReference>
<keyword evidence="8 10" id="KW-0408">Iron</keyword>
<dbReference type="InterPro" id="IPR043156">
    <property type="entry name" value="Catalase_clade2_helical"/>
</dbReference>
<dbReference type="InterPro" id="IPR041399">
    <property type="entry name" value="Catalase_large_C"/>
</dbReference>
<comment type="cofactor">
    <cofactor evidence="1 10 12">
        <name>heme</name>
        <dbReference type="ChEBI" id="CHEBI:30413"/>
    </cofactor>
</comment>
<dbReference type="Pfam" id="PF00199">
    <property type="entry name" value="Catalase"/>
    <property type="match status" value="1"/>
</dbReference>
<dbReference type="SUPFAM" id="SSF56634">
    <property type="entry name" value="Heme-dependent catalase-like"/>
    <property type="match status" value="1"/>
</dbReference>
<evidence type="ECO:0000256" key="1">
    <source>
        <dbReference type="ARBA" id="ARBA00001971"/>
    </source>
</evidence>
<dbReference type="InterPro" id="IPR010582">
    <property type="entry name" value="Catalase_immune_responsive"/>
</dbReference>
<dbReference type="AlphaFoldDB" id="A0A165DKP1"/>
<feature type="binding site" description="axial binding residue" evidence="12">
    <location>
        <position position="397"/>
    </location>
    <ligand>
        <name>heme</name>
        <dbReference type="ChEBI" id="CHEBI:30413"/>
    </ligand>
    <ligandPart>
        <name>Fe</name>
        <dbReference type="ChEBI" id="CHEBI:18248"/>
    </ligandPart>
</feature>
<protein>
    <recommendedName>
        <fullName evidence="3 10">Catalase</fullName>
        <ecNumber evidence="3 10">1.11.1.6</ecNumber>
    </recommendedName>
</protein>
<dbReference type="PROSITE" id="PS51402">
    <property type="entry name" value="CATALASE_3"/>
    <property type="match status" value="1"/>
</dbReference>
<dbReference type="STRING" id="1353952.A0A165DKP1"/>
<evidence type="ECO:0000256" key="6">
    <source>
        <dbReference type="ARBA" id="ARBA00022723"/>
    </source>
</evidence>
<evidence type="ECO:0000256" key="13">
    <source>
        <dbReference type="RuleBase" id="RU000498"/>
    </source>
</evidence>
<evidence type="ECO:0000256" key="15">
    <source>
        <dbReference type="SAM" id="MobiDB-lite"/>
    </source>
</evidence>
<dbReference type="Pfam" id="PF06628">
    <property type="entry name" value="Catalase-rel"/>
    <property type="match status" value="1"/>
</dbReference>
<evidence type="ECO:0000259" key="16">
    <source>
        <dbReference type="SMART" id="SM01060"/>
    </source>
</evidence>
<dbReference type="GO" id="GO:0004096">
    <property type="term" value="F:catalase activity"/>
    <property type="evidence" value="ECO:0007669"/>
    <property type="project" value="UniProtKB-UniRule"/>
</dbReference>
<dbReference type="InParanoid" id="A0A165DKP1"/>
<dbReference type="PRINTS" id="PR00067">
    <property type="entry name" value="CATALASE"/>
</dbReference>
<name>A0A165DKP1_9BASI</name>
<feature type="active site" evidence="11">
    <location>
        <position position="110"/>
    </location>
</feature>
<dbReference type="Pfam" id="PF18011">
    <property type="entry name" value="Catalase_C"/>
    <property type="match status" value="1"/>
</dbReference>
<dbReference type="InterPro" id="IPR020835">
    <property type="entry name" value="Catalase_sf"/>
</dbReference>
<feature type="region of interest" description="Disordered" evidence="15">
    <location>
        <begin position="1"/>
        <end position="23"/>
    </location>
</feature>
<dbReference type="PANTHER" id="PTHR42821:SF1">
    <property type="entry name" value="CATALASE-B"/>
    <property type="match status" value="1"/>
</dbReference>
<dbReference type="SUPFAM" id="SSF52317">
    <property type="entry name" value="Class I glutamine amidotransferase-like"/>
    <property type="match status" value="1"/>
</dbReference>
<evidence type="ECO:0000256" key="10">
    <source>
        <dbReference type="PIRNR" id="PIRNR038927"/>
    </source>
</evidence>
<dbReference type="EC" id="1.11.1.6" evidence="3 10"/>
<dbReference type="GO" id="GO:0005829">
    <property type="term" value="C:cytosol"/>
    <property type="evidence" value="ECO:0007669"/>
    <property type="project" value="TreeGrafter"/>
</dbReference>
<evidence type="ECO:0000256" key="4">
    <source>
        <dbReference type="ARBA" id="ARBA00022559"/>
    </source>
</evidence>
<keyword evidence="4 10" id="KW-0575">Peroxidase</keyword>